<dbReference type="InterPro" id="IPR050204">
    <property type="entry name" value="AraC_XylS_family_regulators"/>
</dbReference>
<evidence type="ECO:0000256" key="2">
    <source>
        <dbReference type="ARBA" id="ARBA00023125"/>
    </source>
</evidence>
<dbReference type="Pfam" id="PF12833">
    <property type="entry name" value="HTH_18"/>
    <property type="match status" value="1"/>
</dbReference>
<feature type="domain" description="HTH araC/xylS-type" evidence="4">
    <location>
        <begin position="13"/>
        <end position="111"/>
    </location>
</feature>
<dbReference type="RefSeq" id="WP_086990650.1">
    <property type="nucleotide sequence ID" value="NZ_FUHU01000009.1"/>
</dbReference>
<dbReference type="PROSITE" id="PS01124">
    <property type="entry name" value="HTH_ARAC_FAMILY_2"/>
    <property type="match status" value="1"/>
</dbReference>
<dbReference type="Gene3D" id="1.10.10.60">
    <property type="entry name" value="Homeodomain-like"/>
    <property type="match status" value="2"/>
</dbReference>
<dbReference type="InterPro" id="IPR009057">
    <property type="entry name" value="Homeodomain-like_sf"/>
</dbReference>
<reference evidence="5 6" key="1">
    <citation type="submission" date="2017-02" db="EMBL/GenBank/DDBJ databases">
        <authorList>
            <person name="Peterson S.W."/>
        </authorList>
    </citation>
    <scope>NUCLEOTIDE SEQUENCE [LARGE SCALE GENOMIC DNA]</scope>
    <source>
        <strain evidence="5 6">LMG 22410</strain>
    </source>
</reference>
<dbReference type="InterPro" id="IPR018062">
    <property type="entry name" value="HTH_AraC-typ_CS"/>
</dbReference>
<dbReference type="AlphaFoldDB" id="A0A1R4EZ71"/>
<gene>
    <name evidence="5" type="ORF">CZ674_01720</name>
</gene>
<evidence type="ECO:0000313" key="5">
    <source>
        <dbReference type="EMBL" id="SJM48934.1"/>
    </source>
</evidence>
<dbReference type="GO" id="GO:0043565">
    <property type="term" value="F:sequence-specific DNA binding"/>
    <property type="evidence" value="ECO:0007669"/>
    <property type="project" value="InterPro"/>
</dbReference>
<name>A0A1R4EZ71_9MICO</name>
<evidence type="ECO:0000259" key="4">
    <source>
        <dbReference type="PROSITE" id="PS01124"/>
    </source>
</evidence>
<keyword evidence="3" id="KW-0804">Transcription</keyword>
<keyword evidence="1" id="KW-0805">Transcription regulation</keyword>
<dbReference type="PROSITE" id="PS00041">
    <property type="entry name" value="HTH_ARAC_FAMILY_1"/>
    <property type="match status" value="1"/>
</dbReference>
<dbReference type="PANTHER" id="PTHR46796">
    <property type="entry name" value="HTH-TYPE TRANSCRIPTIONAL ACTIVATOR RHAS-RELATED"/>
    <property type="match status" value="1"/>
</dbReference>
<dbReference type="Proteomes" id="UP000195787">
    <property type="component" value="Unassembled WGS sequence"/>
</dbReference>
<dbReference type="GO" id="GO:0003700">
    <property type="term" value="F:DNA-binding transcription factor activity"/>
    <property type="evidence" value="ECO:0007669"/>
    <property type="project" value="InterPro"/>
</dbReference>
<keyword evidence="2" id="KW-0238">DNA-binding</keyword>
<dbReference type="SMART" id="SM00342">
    <property type="entry name" value="HTH_ARAC"/>
    <property type="match status" value="1"/>
</dbReference>
<dbReference type="EMBL" id="FUHU01000009">
    <property type="protein sequence ID" value="SJM48934.1"/>
    <property type="molecule type" value="Genomic_DNA"/>
</dbReference>
<dbReference type="GeneID" id="303171920"/>
<evidence type="ECO:0000313" key="6">
    <source>
        <dbReference type="Proteomes" id="UP000195787"/>
    </source>
</evidence>
<sequence length="253" mass="26928">MSTVAQLEPHAMQRVQALAGGPDLAEIDVMDLADEAGYSAYHFSRMFRATLGLSPGRYLSAMRVAEAKRLLLTCTEPVIDVAAAVGFSSLSSFTRRFAASVGLPPGDLRHLADEVAEQPFREFSLCSALEGPGDPRTVDITLDLDEAEEPGTGIWVGWYSAPAPIGLPSAGMLAIDQRHVQLPVCPGSPWLLGFAVPLGGHPHDHLAPPAPLTAVHMAPVTTGCAITLAFSRQTRPALPLLSALPVLRRRLLD</sequence>
<dbReference type="OrthoDB" id="2060755at2"/>
<evidence type="ECO:0000256" key="1">
    <source>
        <dbReference type="ARBA" id="ARBA00023015"/>
    </source>
</evidence>
<proteinExistence type="predicted"/>
<dbReference type="SUPFAM" id="SSF46689">
    <property type="entry name" value="Homeodomain-like"/>
    <property type="match status" value="2"/>
</dbReference>
<keyword evidence="6" id="KW-1185">Reference proteome</keyword>
<organism evidence="5 6">
    <name type="scientific">Agrococcus casei LMG 22410</name>
    <dbReference type="NCBI Taxonomy" id="1255656"/>
    <lineage>
        <taxon>Bacteria</taxon>
        <taxon>Bacillati</taxon>
        <taxon>Actinomycetota</taxon>
        <taxon>Actinomycetes</taxon>
        <taxon>Micrococcales</taxon>
        <taxon>Microbacteriaceae</taxon>
        <taxon>Agrococcus</taxon>
    </lineage>
</organism>
<evidence type="ECO:0000256" key="3">
    <source>
        <dbReference type="ARBA" id="ARBA00023163"/>
    </source>
</evidence>
<accession>A0A1R4EZ71</accession>
<dbReference type="InterPro" id="IPR018060">
    <property type="entry name" value="HTH_AraC"/>
</dbReference>
<protein>
    <submittedName>
        <fullName evidence="5">Transcriptional regulator, AraC family</fullName>
    </submittedName>
</protein>